<dbReference type="GeneTree" id="ENSGT00910000147741"/>
<evidence type="ECO:0000313" key="2">
    <source>
        <dbReference type="Proteomes" id="UP000233120"/>
    </source>
</evidence>
<name>A0A2K6AYE8_MACNE</name>
<dbReference type="OMA" id="WSVWSHI"/>
<sequence length="136" mass="15014">MKAFLSLPHFLRHFARFLRKGPIDLALSPIGWSVWSHIPPSLFHPLHPHPCSLGSPSQLNNLHTSPCPGPALRGAIWRTQARTKASDKAKPAVNRARTIILQDSNPWWGTIHNKQLPWKSGGVTLVSFVCLGFGCG</sequence>
<dbReference type="Proteomes" id="UP000233120">
    <property type="component" value="Unassembled WGS sequence"/>
</dbReference>
<proteinExistence type="predicted"/>
<evidence type="ECO:0000313" key="1">
    <source>
        <dbReference type="Ensembl" id="ENSMNEP00000004176.1"/>
    </source>
</evidence>
<protein>
    <submittedName>
        <fullName evidence="1">Uncharacterized protein</fullName>
    </submittedName>
</protein>
<organism evidence="1 2">
    <name type="scientific">Macaca nemestrina</name>
    <name type="common">Pig-tailed macaque</name>
    <dbReference type="NCBI Taxonomy" id="9545"/>
    <lineage>
        <taxon>Eukaryota</taxon>
        <taxon>Metazoa</taxon>
        <taxon>Chordata</taxon>
        <taxon>Craniata</taxon>
        <taxon>Vertebrata</taxon>
        <taxon>Euteleostomi</taxon>
        <taxon>Mammalia</taxon>
        <taxon>Eutheria</taxon>
        <taxon>Euarchontoglires</taxon>
        <taxon>Primates</taxon>
        <taxon>Haplorrhini</taxon>
        <taxon>Catarrhini</taxon>
        <taxon>Cercopithecidae</taxon>
        <taxon>Cercopithecinae</taxon>
        <taxon>Macaca</taxon>
    </lineage>
</organism>
<accession>A0A2K6AYE8</accession>
<dbReference type="Ensembl" id="ENSMNET00000021252.1">
    <property type="protein sequence ID" value="ENSMNEP00000004176.1"/>
    <property type="gene ID" value="ENSMNEG00000019461.1"/>
</dbReference>
<reference evidence="1" key="1">
    <citation type="submission" date="2025-08" db="UniProtKB">
        <authorList>
            <consortium name="Ensembl"/>
        </authorList>
    </citation>
    <scope>IDENTIFICATION</scope>
</reference>
<reference evidence="1" key="2">
    <citation type="submission" date="2025-09" db="UniProtKB">
        <authorList>
            <consortium name="Ensembl"/>
        </authorList>
    </citation>
    <scope>IDENTIFICATION</scope>
</reference>
<dbReference type="Bgee" id="ENSMNEG00000019461">
    <property type="expression patterns" value="Expressed in cerebellum and 11 other cell types or tissues"/>
</dbReference>
<keyword evidence="2" id="KW-1185">Reference proteome</keyword>
<dbReference type="AlphaFoldDB" id="A0A2K6AYE8"/>